<evidence type="ECO:0000256" key="1">
    <source>
        <dbReference type="SAM" id="SignalP"/>
    </source>
</evidence>
<dbReference type="EMBL" id="KX298748">
    <property type="protein sequence ID" value="APC94265.1"/>
    <property type="molecule type" value="mRNA"/>
</dbReference>
<organism evidence="2">
    <name type="scientific">Pyrrhalta aenescens</name>
    <dbReference type="NCBI Taxonomy" id="281545"/>
    <lineage>
        <taxon>Eukaryota</taxon>
        <taxon>Metazoa</taxon>
        <taxon>Ecdysozoa</taxon>
        <taxon>Arthropoda</taxon>
        <taxon>Hexapoda</taxon>
        <taxon>Insecta</taxon>
        <taxon>Pterygota</taxon>
        <taxon>Neoptera</taxon>
        <taxon>Endopterygota</taxon>
        <taxon>Coleoptera</taxon>
        <taxon>Polyphaga</taxon>
        <taxon>Cucujiformia</taxon>
        <taxon>Chrysomeloidea</taxon>
        <taxon>Chrysomelidae</taxon>
        <taxon>Galerucinae</taxon>
        <taxon>Coelomerites</taxon>
        <taxon>Pyrrhalta</taxon>
    </lineage>
</organism>
<dbReference type="CDD" id="cd23992">
    <property type="entry name" value="PBP_GOBP"/>
    <property type="match status" value="1"/>
</dbReference>
<sequence length="144" mass="16234">MKAAIILALCLAIAHCLVDVEELGEEFVEKAKHLHDVCVAQTQVPNSVINLYKAGIFPVQNNLLKKYLTCLWLESKGANRNLEFNDEVIKNFFPASIAAHLVPIYVGCAKLVKQSAPMSTPIDDKFYLISNCIYFKDPENWVFF</sequence>
<keyword evidence="1" id="KW-0732">Signal</keyword>
<dbReference type="SUPFAM" id="SSF47565">
    <property type="entry name" value="Insect pheromone/odorant-binding proteins"/>
    <property type="match status" value="1"/>
</dbReference>
<evidence type="ECO:0000313" key="2">
    <source>
        <dbReference type="EMBL" id="APC94265.1"/>
    </source>
</evidence>
<protein>
    <submittedName>
        <fullName evidence="2">Odorant-binding protein 31</fullName>
    </submittedName>
</protein>
<reference evidence="2" key="1">
    <citation type="journal article" date="2016" name="Insect Biochem. Mol. Biol.">
        <title>Comparative transcriptome analysis of chemosensory genes in two sister leaf beetles provides insights into chemosensory speciation.</title>
        <authorList>
            <person name="Zhang B."/>
            <person name="Zhang W."/>
            <person name="Nie R.E."/>
            <person name="Li W.Z."/>
            <person name="Segraves K.A."/>
            <person name="Yang X.K."/>
            <person name="Xue H.J."/>
        </authorList>
    </citation>
    <scope>NUCLEOTIDE SEQUENCE</scope>
</reference>
<proteinExistence type="evidence at transcript level"/>
<name>A0A1J0KKN1_9CUCU</name>
<dbReference type="Pfam" id="PF01395">
    <property type="entry name" value="PBP_GOBP"/>
    <property type="match status" value="1"/>
</dbReference>
<dbReference type="GO" id="GO:0005549">
    <property type="term" value="F:odorant binding"/>
    <property type="evidence" value="ECO:0007669"/>
    <property type="project" value="InterPro"/>
</dbReference>
<dbReference type="AlphaFoldDB" id="A0A1J0KKN1"/>
<feature type="chain" id="PRO_5012475551" evidence="1">
    <location>
        <begin position="17"/>
        <end position="144"/>
    </location>
</feature>
<dbReference type="InterPro" id="IPR006170">
    <property type="entry name" value="PBP/GOBP"/>
</dbReference>
<accession>A0A1J0KKN1</accession>
<dbReference type="Gene3D" id="1.10.238.20">
    <property type="entry name" value="Pheromone/general odorant binding protein domain"/>
    <property type="match status" value="1"/>
</dbReference>
<dbReference type="InterPro" id="IPR036728">
    <property type="entry name" value="PBP_GOBP_sf"/>
</dbReference>
<feature type="signal peptide" evidence="1">
    <location>
        <begin position="1"/>
        <end position="16"/>
    </location>
</feature>